<dbReference type="InterPro" id="IPR006061">
    <property type="entry name" value="SBP_1_CS"/>
</dbReference>
<dbReference type="InterPro" id="IPR006059">
    <property type="entry name" value="SBP"/>
</dbReference>
<dbReference type="InterPro" id="IPR050490">
    <property type="entry name" value="Bact_solute-bd_prot1"/>
</dbReference>
<dbReference type="PANTHER" id="PTHR43649:SF14">
    <property type="entry name" value="BLR3389 PROTEIN"/>
    <property type="match status" value="1"/>
</dbReference>
<dbReference type="Gene3D" id="3.40.190.10">
    <property type="entry name" value="Periplasmic binding protein-like II"/>
    <property type="match status" value="1"/>
</dbReference>
<dbReference type="Pfam" id="PF01547">
    <property type="entry name" value="SBP_bac_1"/>
    <property type="match status" value="1"/>
</dbReference>
<dbReference type="Proteomes" id="UP001596527">
    <property type="component" value="Unassembled WGS sequence"/>
</dbReference>
<keyword evidence="6" id="KW-1185">Reference proteome</keyword>
<evidence type="ECO:0000256" key="4">
    <source>
        <dbReference type="SAM" id="SignalP"/>
    </source>
</evidence>
<dbReference type="SUPFAM" id="SSF53850">
    <property type="entry name" value="Periplasmic binding protein-like II"/>
    <property type="match status" value="1"/>
</dbReference>
<comment type="similarity">
    <text evidence="1">Belongs to the bacterial solute-binding protein 1 family.</text>
</comment>
<keyword evidence="3 4" id="KW-0732">Signal</keyword>
<accession>A0ABW2SMC9</accession>
<sequence length="468" mass="49251">MRSIGKRALSGVVALSAVVALAACSNGGGAASGESAGSAGEATSPAYDENTDYDITVWAWEPTIQQDSDVVKAFEEKYPNIHVTVTNVGGAADTYTALSNALQAGSGLPDAAQIEYYALPQYATGSSLADLTEFGAGDLEGQYTPGTWNSINQTTAKGVSGIFGLPVDSGPMALFYNQATFEKAGISEPPTTWDAFYEDAKKIHALGDNYYITSDSGNDAGFLTSIMWQLSPSAFQVDGQNITVDFTDPNFQKFVDIWQKLIDEDLISTSIVGWSDEWFKGLGDGTLASLPTGAWMPANLLANSSEASGDFRVAPMPSIDGSAVNAENGGSSLAIMDASGNKAAAYKFLEFVSNGDGATLRVKGGNFPSLQSTLDDTDFQESTGDFANQELLDYFGGQTYNSVLAEGASAVNTGWTYLPYEVAANSKFGDTVGQAYNGSGTKLTDALAQWAQAIEDYGNEQGYSVTVK</sequence>
<reference evidence="6" key="1">
    <citation type="journal article" date="2019" name="Int. J. Syst. Evol. Microbiol.">
        <title>The Global Catalogue of Microorganisms (GCM) 10K type strain sequencing project: providing services to taxonomists for standard genome sequencing and annotation.</title>
        <authorList>
            <consortium name="The Broad Institute Genomics Platform"/>
            <consortium name="The Broad Institute Genome Sequencing Center for Infectious Disease"/>
            <person name="Wu L."/>
            <person name="Ma J."/>
        </authorList>
    </citation>
    <scope>NUCLEOTIDE SEQUENCE [LARGE SCALE GENOMIC DNA]</scope>
    <source>
        <strain evidence="6">CCUG 56698</strain>
    </source>
</reference>
<feature type="signal peptide" evidence="4">
    <location>
        <begin position="1"/>
        <end position="22"/>
    </location>
</feature>
<protein>
    <submittedName>
        <fullName evidence="5">ABC transporter substrate-binding protein</fullName>
    </submittedName>
</protein>
<comment type="caution">
    <text evidence="5">The sequence shown here is derived from an EMBL/GenBank/DDBJ whole genome shotgun (WGS) entry which is preliminary data.</text>
</comment>
<dbReference type="EMBL" id="JBHTEF010000001">
    <property type="protein sequence ID" value="MFC7581060.1"/>
    <property type="molecule type" value="Genomic_DNA"/>
</dbReference>
<evidence type="ECO:0000256" key="2">
    <source>
        <dbReference type="ARBA" id="ARBA00022448"/>
    </source>
</evidence>
<dbReference type="PROSITE" id="PS01037">
    <property type="entry name" value="SBP_BACTERIAL_1"/>
    <property type="match status" value="1"/>
</dbReference>
<evidence type="ECO:0000313" key="6">
    <source>
        <dbReference type="Proteomes" id="UP001596527"/>
    </source>
</evidence>
<organism evidence="5 6">
    <name type="scientific">Schaalia naturae</name>
    <dbReference type="NCBI Taxonomy" id="635203"/>
    <lineage>
        <taxon>Bacteria</taxon>
        <taxon>Bacillati</taxon>
        <taxon>Actinomycetota</taxon>
        <taxon>Actinomycetes</taxon>
        <taxon>Actinomycetales</taxon>
        <taxon>Actinomycetaceae</taxon>
        <taxon>Schaalia</taxon>
    </lineage>
</organism>
<name>A0ABW2SMC9_9ACTO</name>
<dbReference type="PROSITE" id="PS51257">
    <property type="entry name" value="PROKAR_LIPOPROTEIN"/>
    <property type="match status" value="1"/>
</dbReference>
<evidence type="ECO:0000256" key="3">
    <source>
        <dbReference type="ARBA" id="ARBA00022729"/>
    </source>
</evidence>
<evidence type="ECO:0000313" key="5">
    <source>
        <dbReference type="EMBL" id="MFC7581060.1"/>
    </source>
</evidence>
<proteinExistence type="inferred from homology"/>
<keyword evidence="2" id="KW-0813">Transport</keyword>
<feature type="chain" id="PRO_5045418408" evidence="4">
    <location>
        <begin position="23"/>
        <end position="468"/>
    </location>
</feature>
<dbReference type="RefSeq" id="WP_380973906.1">
    <property type="nucleotide sequence ID" value="NZ_JBHTEF010000001.1"/>
</dbReference>
<dbReference type="CDD" id="cd13585">
    <property type="entry name" value="PBP2_TMBP_like"/>
    <property type="match status" value="1"/>
</dbReference>
<dbReference type="PANTHER" id="PTHR43649">
    <property type="entry name" value="ARABINOSE-BINDING PROTEIN-RELATED"/>
    <property type="match status" value="1"/>
</dbReference>
<evidence type="ECO:0000256" key="1">
    <source>
        <dbReference type="ARBA" id="ARBA00008520"/>
    </source>
</evidence>
<gene>
    <name evidence="5" type="ORF">ACFQWG_07605</name>
</gene>